<keyword evidence="4 9" id="KW-0479">Metal-binding</keyword>
<evidence type="ECO:0000256" key="9">
    <source>
        <dbReference type="RuleBase" id="RU364130"/>
    </source>
</evidence>
<dbReference type="FunFam" id="2.40.50.140:FF:000117">
    <property type="entry name" value="Replication protein A subunit"/>
    <property type="match status" value="1"/>
</dbReference>
<dbReference type="GO" id="GO:0003677">
    <property type="term" value="F:DNA binding"/>
    <property type="evidence" value="ECO:0007669"/>
    <property type="project" value="UniProtKB-KW"/>
</dbReference>
<dbReference type="GO" id="GO:0006281">
    <property type="term" value="P:DNA repair"/>
    <property type="evidence" value="ECO:0007669"/>
    <property type="project" value="InterPro"/>
</dbReference>
<dbReference type="NCBIfam" id="TIGR00617">
    <property type="entry name" value="rpa1"/>
    <property type="match status" value="1"/>
</dbReference>
<dbReference type="Gene3D" id="2.40.50.140">
    <property type="entry name" value="Nucleic acid-binding proteins"/>
    <property type="match status" value="4"/>
</dbReference>
<accession>A0A8C5DXJ7</accession>
<evidence type="ECO:0000259" key="13">
    <source>
        <dbReference type="Pfam" id="PF16900"/>
    </source>
</evidence>
<comment type="similarity">
    <text evidence="2 9">Belongs to the replication factor A protein 1 family.</text>
</comment>
<dbReference type="Ensembl" id="ENSGWIT00000014861.1">
    <property type="protein sequence ID" value="ENSGWIP00000013392.1"/>
    <property type="gene ID" value="ENSGWIG00000007601.1"/>
</dbReference>
<evidence type="ECO:0000259" key="12">
    <source>
        <dbReference type="Pfam" id="PF08646"/>
    </source>
</evidence>
<dbReference type="InterPro" id="IPR013955">
    <property type="entry name" value="Rep_factor-A_C"/>
</dbReference>
<dbReference type="OrthoDB" id="1751331at2759"/>
<reference evidence="14" key="1">
    <citation type="submission" date="2020-06" db="EMBL/GenBank/DDBJ databases">
        <authorList>
            <consortium name="Wellcome Sanger Institute Data Sharing"/>
        </authorList>
    </citation>
    <scope>NUCLEOTIDE SEQUENCE [LARGE SCALE GENOMIC DNA]</scope>
</reference>
<dbReference type="GeneID" id="114474429"/>
<feature type="domain" description="Replication factor-A protein 1 N-terminal" evidence="11">
    <location>
        <begin position="4"/>
        <end position="102"/>
    </location>
</feature>
<evidence type="ECO:0000256" key="6">
    <source>
        <dbReference type="ARBA" id="ARBA00022833"/>
    </source>
</evidence>
<organism evidence="14 15">
    <name type="scientific">Gouania willdenowi</name>
    <name type="common">Blunt-snouted clingfish</name>
    <name type="synonym">Lepadogaster willdenowi</name>
    <dbReference type="NCBI Taxonomy" id="441366"/>
    <lineage>
        <taxon>Eukaryota</taxon>
        <taxon>Metazoa</taxon>
        <taxon>Chordata</taxon>
        <taxon>Craniata</taxon>
        <taxon>Vertebrata</taxon>
        <taxon>Euteleostomi</taxon>
        <taxon>Actinopterygii</taxon>
        <taxon>Neopterygii</taxon>
        <taxon>Teleostei</taxon>
        <taxon>Neoteleostei</taxon>
        <taxon>Acanthomorphata</taxon>
        <taxon>Ovalentaria</taxon>
        <taxon>Blenniimorphae</taxon>
        <taxon>Blenniiformes</taxon>
        <taxon>Gobiesocoidei</taxon>
        <taxon>Gobiesocidae</taxon>
        <taxon>Gobiesocinae</taxon>
        <taxon>Gouania</taxon>
    </lineage>
</organism>
<dbReference type="Proteomes" id="UP000694680">
    <property type="component" value="Chromosome 13"/>
</dbReference>
<dbReference type="CDD" id="cd04477">
    <property type="entry name" value="RPA1N"/>
    <property type="match status" value="1"/>
</dbReference>
<keyword evidence="7 9" id="KW-0238">DNA-binding</keyword>
<dbReference type="InterPro" id="IPR047192">
    <property type="entry name" value="Euk_RPA1_DBD_C"/>
</dbReference>
<dbReference type="InterPro" id="IPR031657">
    <property type="entry name" value="REPA_OB_2"/>
</dbReference>
<dbReference type="GO" id="GO:0008270">
    <property type="term" value="F:zinc ion binding"/>
    <property type="evidence" value="ECO:0007669"/>
    <property type="project" value="UniProtKB-KW"/>
</dbReference>
<dbReference type="PANTHER" id="PTHR47165:SF4">
    <property type="entry name" value="OS03G0429900 PROTEIN"/>
    <property type="match status" value="1"/>
</dbReference>
<dbReference type="Pfam" id="PF16900">
    <property type="entry name" value="REPA_OB_2"/>
    <property type="match status" value="1"/>
</dbReference>
<dbReference type="InterPro" id="IPR004591">
    <property type="entry name" value="Rfa1"/>
</dbReference>
<sequence>MAKLSEGAIEALSNGSRCNDPVLQLVNIRKIEGGNGPSRFRVMMSDGLHTMTSFMLCTQLNCMAEDNRLAPNCICVLKRHVTNILKDGRRVVIILEIDVLKSAAEVGGKLGDPIPYTEGKGPQSAPVPAIAPAPEKRVPLYPQSKNEMNRGFNRDFEKKAPSAMPGTPGGLSKIVPIASLNPYQSKWTIRARITNKSSIRTWSNSRGDGKLFSMEIVDESGEIRVTGFNQEVDKFYSLIEVGKVYYVSKCSLKIANKQYTSVKNDYEMTLNGESTIIPCEDSCDVPMVQCDFITIADLENKDKDSIVDVIGVCKSVEDVTRLTTKTNREVSKRTLNLMDMSGKVVTVTLWGEEAETFDGSGQPIVAIKAAKLSDFGGRSLSASFSSTLMINPDIPEAYKLRGWYDKDGHTMTGQSLTELRGGSGGGNTNWKSLSDVKSEHLGHGDKADYFTCVATIVFLRKENCLYQACPTQDCNKKVLDQQNGMFRCEKCDKEFPNFKYRLILSANIADYADNQWVTCFQESAEAILGQNAAYLGQLRDSNETAFDEVFQHANFNTFVFRNRVKLETYNDESRIKATVMDVKPVDHKDYSQRLIMNIRKLAAA</sequence>
<reference evidence="14" key="2">
    <citation type="submission" date="2025-08" db="UniProtKB">
        <authorList>
            <consortium name="Ensembl"/>
        </authorList>
    </citation>
    <scope>IDENTIFICATION</scope>
</reference>
<dbReference type="GO" id="GO:0006260">
    <property type="term" value="P:DNA replication"/>
    <property type="evidence" value="ECO:0007669"/>
    <property type="project" value="UniProtKB-KW"/>
</dbReference>
<evidence type="ECO:0000256" key="3">
    <source>
        <dbReference type="ARBA" id="ARBA00022705"/>
    </source>
</evidence>
<dbReference type="CTD" id="6117"/>
<dbReference type="FunFam" id="2.40.50.140:FF:000041">
    <property type="entry name" value="Replication protein A subunit"/>
    <property type="match status" value="1"/>
</dbReference>
<feature type="domain" description="Replication factor A C-terminal" evidence="12">
    <location>
        <begin position="449"/>
        <end position="594"/>
    </location>
</feature>
<dbReference type="RefSeq" id="XP_028320544.1">
    <property type="nucleotide sequence ID" value="XM_028464743.1"/>
</dbReference>
<evidence type="ECO:0000313" key="15">
    <source>
        <dbReference type="Proteomes" id="UP000694680"/>
    </source>
</evidence>
<feature type="domain" description="Replication protein A OB" evidence="13">
    <location>
        <begin position="295"/>
        <end position="391"/>
    </location>
</feature>
<keyword evidence="3 9" id="KW-0235">DNA replication</keyword>
<evidence type="ECO:0000259" key="11">
    <source>
        <dbReference type="Pfam" id="PF04057"/>
    </source>
</evidence>
<keyword evidence="15" id="KW-1185">Reference proteome</keyword>
<evidence type="ECO:0000256" key="4">
    <source>
        <dbReference type="ARBA" id="ARBA00022723"/>
    </source>
</evidence>
<dbReference type="CDD" id="cd04475">
    <property type="entry name" value="RPA1_DBD_B"/>
    <property type="match status" value="1"/>
</dbReference>
<protein>
    <recommendedName>
        <fullName evidence="9">Replication protein A subunit</fullName>
    </recommendedName>
</protein>
<evidence type="ECO:0000313" key="14">
    <source>
        <dbReference type="Ensembl" id="ENSGWIP00000013392.1"/>
    </source>
</evidence>
<dbReference type="InterPro" id="IPR007199">
    <property type="entry name" value="Rep_factor-A_N"/>
</dbReference>
<comment type="subunit">
    <text evidence="9">Component of the heterotrimeric canonical replication protein A complex (RPA).</text>
</comment>
<dbReference type="PANTHER" id="PTHR47165">
    <property type="entry name" value="OS03G0429900 PROTEIN"/>
    <property type="match status" value="1"/>
</dbReference>
<proteinExistence type="inferred from homology"/>
<dbReference type="AlphaFoldDB" id="A0A8C5DXJ7"/>
<dbReference type="FunFam" id="2.40.50.140:FF:000090">
    <property type="entry name" value="Replication protein A subunit"/>
    <property type="match status" value="1"/>
</dbReference>
<dbReference type="FunFam" id="2.40.50.140:FF:000064">
    <property type="entry name" value="Replication protein A subunit"/>
    <property type="match status" value="1"/>
</dbReference>
<dbReference type="CDD" id="cd04476">
    <property type="entry name" value="RPA1_DBD_C"/>
    <property type="match status" value="1"/>
</dbReference>
<gene>
    <name evidence="14" type="primary">rpa1</name>
</gene>
<dbReference type="InterPro" id="IPR012340">
    <property type="entry name" value="NA-bd_OB-fold"/>
</dbReference>
<name>A0A8C5DXJ7_GOUWI</name>
<dbReference type="CDD" id="cd04474">
    <property type="entry name" value="RPA1_DBD_A"/>
    <property type="match status" value="1"/>
</dbReference>
<dbReference type="InterPro" id="IPR004365">
    <property type="entry name" value="NA-bd_OB_tRNA"/>
</dbReference>
<evidence type="ECO:0000256" key="2">
    <source>
        <dbReference type="ARBA" id="ARBA00005690"/>
    </source>
</evidence>
<reference evidence="14" key="3">
    <citation type="submission" date="2025-09" db="UniProtKB">
        <authorList>
            <consortium name="Ensembl"/>
        </authorList>
    </citation>
    <scope>IDENTIFICATION</scope>
</reference>
<keyword evidence="6 9" id="KW-0862">Zinc</keyword>
<keyword evidence="8 9" id="KW-0539">Nucleus</keyword>
<dbReference type="Pfam" id="PF01336">
    <property type="entry name" value="tRNA_anti-codon"/>
    <property type="match status" value="1"/>
</dbReference>
<dbReference type="Pfam" id="PF04057">
    <property type="entry name" value="Rep-A_N"/>
    <property type="match status" value="1"/>
</dbReference>
<evidence type="ECO:0000256" key="1">
    <source>
        <dbReference type="ARBA" id="ARBA00004322"/>
    </source>
</evidence>
<evidence type="ECO:0000256" key="7">
    <source>
        <dbReference type="ARBA" id="ARBA00023125"/>
    </source>
</evidence>
<comment type="function">
    <text evidence="9">As part of the heterotrimeric replication protein A complex (RPA/RP-A), binds and stabilizes single-stranded DNA intermediates, that form during DNA replication or upon DNA stress. It prevents their reannealing and in parallel, recruits and activates different proteins and complexes involved in DNA metabolism. Thereby, it plays an essential role both in DNA replication and the cellular response to DNA damage.</text>
</comment>
<feature type="domain" description="OB" evidence="10">
    <location>
        <begin position="187"/>
        <end position="266"/>
    </location>
</feature>
<evidence type="ECO:0000259" key="10">
    <source>
        <dbReference type="Pfam" id="PF01336"/>
    </source>
</evidence>
<keyword evidence="5 9" id="KW-0863">Zinc-finger</keyword>
<dbReference type="Pfam" id="PF08646">
    <property type="entry name" value="Rep_fac-A_C"/>
    <property type="match status" value="1"/>
</dbReference>
<evidence type="ECO:0000256" key="5">
    <source>
        <dbReference type="ARBA" id="ARBA00022771"/>
    </source>
</evidence>
<dbReference type="SUPFAM" id="SSF50249">
    <property type="entry name" value="Nucleic acid-binding proteins"/>
    <property type="match status" value="4"/>
</dbReference>
<dbReference type="GO" id="GO:0006310">
    <property type="term" value="P:DNA recombination"/>
    <property type="evidence" value="ECO:0007669"/>
    <property type="project" value="InterPro"/>
</dbReference>
<comment type="subcellular location">
    <subcellularLocation>
        <location evidence="1">Nucleus</location>
        <location evidence="1">PML body</location>
    </subcellularLocation>
</comment>
<dbReference type="GO" id="GO:0016605">
    <property type="term" value="C:PML body"/>
    <property type="evidence" value="ECO:0007669"/>
    <property type="project" value="UniProtKB-SubCell"/>
</dbReference>
<evidence type="ECO:0000256" key="8">
    <source>
        <dbReference type="ARBA" id="ARBA00023242"/>
    </source>
</evidence>